<evidence type="ECO:0000259" key="1">
    <source>
        <dbReference type="Pfam" id="PF01872"/>
    </source>
</evidence>
<feature type="domain" description="Bacterial bifunctional deaminase-reductase C-terminal" evidence="1">
    <location>
        <begin position="6"/>
        <end position="162"/>
    </location>
</feature>
<keyword evidence="3" id="KW-1185">Reference proteome</keyword>
<accession>A0ABQ2KPI3</accession>
<comment type="caution">
    <text evidence="2">The sequence shown here is derived from an EMBL/GenBank/DDBJ whole genome shotgun (WGS) entry which is preliminary data.</text>
</comment>
<sequence length="203" mass="21936">MGELHANMHVTLDGVITANGGPTAQDGWFRYAGWENPYGDADSGEVLMADVERADALLLGRVTYDIFRGYWPGRTDRIGTAFDAAPKYVVSRGDAELSWEGTTLLQDAAAVADARARHREIQTWGSGALLQTLLREGLVDQLNLWVAPVVLGEGAHLFPTGTPAETFALAEAPRAFPGGSLLLRYRALRTPPPTVPEDAPIPR</sequence>
<dbReference type="PANTHER" id="PTHR38011:SF2">
    <property type="entry name" value="BIFUNCTIONAL DEAMINASE-REDUCTASE DOMAIN PROTEIN"/>
    <property type="match status" value="1"/>
</dbReference>
<dbReference type="SUPFAM" id="SSF53597">
    <property type="entry name" value="Dihydrofolate reductase-like"/>
    <property type="match status" value="1"/>
</dbReference>
<dbReference type="InterPro" id="IPR024072">
    <property type="entry name" value="DHFR-like_dom_sf"/>
</dbReference>
<reference evidence="3" key="1">
    <citation type="journal article" date="2019" name="Int. J. Syst. Evol. Microbiol.">
        <title>The Global Catalogue of Microorganisms (GCM) 10K type strain sequencing project: providing services to taxonomists for standard genome sequencing and annotation.</title>
        <authorList>
            <consortium name="The Broad Institute Genomics Platform"/>
            <consortium name="The Broad Institute Genome Sequencing Center for Infectious Disease"/>
            <person name="Wu L."/>
            <person name="Ma J."/>
        </authorList>
    </citation>
    <scope>NUCLEOTIDE SEQUENCE [LARGE SCALE GENOMIC DNA]</scope>
    <source>
        <strain evidence="3">CGMCC 1.6960</strain>
    </source>
</reference>
<evidence type="ECO:0000313" key="3">
    <source>
        <dbReference type="Proteomes" id="UP000626982"/>
    </source>
</evidence>
<gene>
    <name evidence="2" type="ORF">GCM10010968_25810</name>
</gene>
<proteinExistence type="predicted"/>
<organism evidence="2 3">
    <name type="scientific">Agrococcus terreus</name>
    <dbReference type="NCBI Taxonomy" id="574649"/>
    <lineage>
        <taxon>Bacteria</taxon>
        <taxon>Bacillati</taxon>
        <taxon>Actinomycetota</taxon>
        <taxon>Actinomycetes</taxon>
        <taxon>Micrococcales</taxon>
        <taxon>Microbacteriaceae</taxon>
        <taxon>Agrococcus</taxon>
    </lineage>
</organism>
<dbReference type="PANTHER" id="PTHR38011">
    <property type="entry name" value="DIHYDROFOLATE REDUCTASE FAMILY PROTEIN (AFU_ORTHOLOGUE AFUA_8G06820)"/>
    <property type="match status" value="1"/>
</dbReference>
<dbReference type="Gene3D" id="3.40.430.10">
    <property type="entry name" value="Dihydrofolate Reductase, subunit A"/>
    <property type="match status" value="1"/>
</dbReference>
<protein>
    <submittedName>
        <fullName evidence="2">Deaminase reductase</fullName>
    </submittedName>
</protein>
<evidence type="ECO:0000313" key="2">
    <source>
        <dbReference type="EMBL" id="GGN89290.1"/>
    </source>
</evidence>
<dbReference type="InterPro" id="IPR050765">
    <property type="entry name" value="Riboflavin_Biosynth_HTPR"/>
</dbReference>
<dbReference type="Proteomes" id="UP000626982">
    <property type="component" value="Unassembled WGS sequence"/>
</dbReference>
<dbReference type="Pfam" id="PF01872">
    <property type="entry name" value="RibD_C"/>
    <property type="match status" value="1"/>
</dbReference>
<name>A0ABQ2KPI3_9MICO</name>
<dbReference type="InterPro" id="IPR002734">
    <property type="entry name" value="RibDG_C"/>
</dbReference>
<dbReference type="EMBL" id="BMLM01000002">
    <property type="protein sequence ID" value="GGN89290.1"/>
    <property type="molecule type" value="Genomic_DNA"/>
</dbReference>
<dbReference type="RefSeq" id="WP_188718704.1">
    <property type="nucleotide sequence ID" value="NZ_BAABBD010000004.1"/>
</dbReference>